<dbReference type="InterPro" id="IPR023214">
    <property type="entry name" value="HAD_sf"/>
</dbReference>
<accession>H8FWG7</accession>
<dbReference type="Gene3D" id="3.40.50.1000">
    <property type="entry name" value="HAD superfamily/HAD-like"/>
    <property type="match status" value="1"/>
</dbReference>
<gene>
    <name evidence="1" type="ORF">PHAMO_400086</name>
</gene>
<dbReference type="STRING" id="1150626.PHAMO_400086"/>
<evidence type="ECO:0000313" key="1">
    <source>
        <dbReference type="EMBL" id="CCG42705.1"/>
    </source>
</evidence>
<evidence type="ECO:0000313" key="2">
    <source>
        <dbReference type="Proteomes" id="UP000004169"/>
    </source>
</evidence>
<name>H8FWG7_MAGML</name>
<comment type="caution">
    <text evidence="1">The sequence shown here is derived from an EMBL/GenBank/DDBJ whole genome shotgun (WGS) entry which is preliminary data.</text>
</comment>
<dbReference type="Proteomes" id="UP000004169">
    <property type="component" value="Unassembled WGS sequence"/>
</dbReference>
<dbReference type="EMBL" id="CAHP01000035">
    <property type="protein sequence ID" value="CCG42705.1"/>
    <property type="molecule type" value="Genomic_DNA"/>
</dbReference>
<evidence type="ECO:0008006" key="3">
    <source>
        <dbReference type="Google" id="ProtNLM"/>
    </source>
</evidence>
<dbReference type="SUPFAM" id="SSF56784">
    <property type="entry name" value="HAD-like"/>
    <property type="match status" value="1"/>
</dbReference>
<dbReference type="PIRSF" id="PIRSF030802">
    <property type="entry name" value="UCP030802"/>
    <property type="match status" value="1"/>
</dbReference>
<dbReference type="eggNOG" id="COG0561">
    <property type="taxonomic scope" value="Bacteria"/>
</dbReference>
<sequence length="253" mass="27098">MRRVVFVDLDDTLFQTQRKNPHADRLAAVDRDGNPLSFRCGRQEAFLDWLAKDALVVPVTGRSIDAFLRVTLPLGMRAICSFGGVILDADGKPEPEWHGRMADAAGGTEAVMEGLLGTVAAAADHRVDVRHRIIRDAGLPLYISVKHNAVDGGDMARLATAVSPAVPEGWTIHLNGNNMALLPPFLGKAPAVAFFLERFVGGGPVLTVGVGDSLTDVGFMELCDYAVAPSKSQIVSVLSWQTPLAASWTGEKE</sequence>
<dbReference type="RefSeq" id="WP_002730477.1">
    <property type="nucleotide sequence ID" value="NZ_CAHP01000035.1"/>
</dbReference>
<dbReference type="AlphaFoldDB" id="H8FWG7"/>
<dbReference type="InterPro" id="IPR036412">
    <property type="entry name" value="HAD-like_sf"/>
</dbReference>
<keyword evidence="2" id="KW-1185">Reference proteome</keyword>
<protein>
    <recommendedName>
        <fullName evidence="3">Sucrose phosphatase-like domain-containing protein</fullName>
    </recommendedName>
</protein>
<proteinExistence type="predicted"/>
<organism evidence="1 2">
    <name type="scientific">Magnetospirillum molischianum DSM 120</name>
    <dbReference type="NCBI Taxonomy" id="1150626"/>
    <lineage>
        <taxon>Bacteria</taxon>
        <taxon>Pseudomonadati</taxon>
        <taxon>Pseudomonadota</taxon>
        <taxon>Alphaproteobacteria</taxon>
        <taxon>Rhodospirillales</taxon>
        <taxon>Rhodospirillaceae</taxon>
        <taxon>Magnetospirillum</taxon>
    </lineage>
</organism>
<reference evidence="1 2" key="1">
    <citation type="journal article" date="2012" name="J. Bacteriol.">
        <title>Draft Genome Sequence of the Purple Photosynthetic Bacterium Phaeospirillum molischianum DSM120, a Particularly Versatile Bacterium.</title>
        <authorList>
            <person name="Duquesne K."/>
            <person name="Prima V."/>
            <person name="Ji B."/>
            <person name="Rouy Z."/>
            <person name="Medigue C."/>
            <person name="Talla E."/>
            <person name="Sturgis J.N."/>
        </authorList>
    </citation>
    <scope>NUCLEOTIDE SEQUENCE [LARGE SCALE GENOMIC DNA]</scope>
    <source>
        <strain evidence="2">DSM120</strain>
    </source>
</reference>
<dbReference type="OrthoDB" id="8746852at2"/>
<dbReference type="InterPro" id="IPR024197">
    <property type="entry name" value="TPP-like"/>
</dbReference>